<evidence type="ECO:0000313" key="2">
    <source>
        <dbReference type="EMBL" id="KAF2727392.1"/>
    </source>
</evidence>
<dbReference type="OrthoDB" id="2386090at2759"/>
<evidence type="ECO:0000313" key="3">
    <source>
        <dbReference type="Proteomes" id="UP000799444"/>
    </source>
</evidence>
<name>A0A9P4UT31_9PLEO</name>
<gene>
    <name evidence="2" type="ORF">EJ04DRAFT_517280</name>
</gene>
<dbReference type="AlphaFoldDB" id="A0A9P4UT31"/>
<feature type="transmembrane region" description="Helical" evidence="1">
    <location>
        <begin position="21"/>
        <end position="42"/>
    </location>
</feature>
<proteinExistence type="predicted"/>
<dbReference type="Proteomes" id="UP000799444">
    <property type="component" value="Unassembled WGS sequence"/>
</dbReference>
<keyword evidence="1" id="KW-0472">Membrane</keyword>
<evidence type="ECO:0000256" key="1">
    <source>
        <dbReference type="SAM" id="Phobius"/>
    </source>
</evidence>
<dbReference type="EMBL" id="ML996335">
    <property type="protein sequence ID" value="KAF2727392.1"/>
    <property type="molecule type" value="Genomic_DNA"/>
</dbReference>
<keyword evidence="1" id="KW-0812">Transmembrane</keyword>
<comment type="caution">
    <text evidence="2">The sequence shown here is derived from an EMBL/GenBank/DDBJ whole genome shotgun (WGS) entry which is preliminary data.</text>
</comment>
<reference evidence="2" key="1">
    <citation type="journal article" date="2020" name="Stud. Mycol.">
        <title>101 Dothideomycetes genomes: a test case for predicting lifestyles and emergence of pathogens.</title>
        <authorList>
            <person name="Haridas S."/>
            <person name="Albert R."/>
            <person name="Binder M."/>
            <person name="Bloem J."/>
            <person name="Labutti K."/>
            <person name="Salamov A."/>
            <person name="Andreopoulos B."/>
            <person name="Baker S."/>
            <person name="Barry K."/>
            <person name="Bills G."/>
            <person name="Bluhm B."/>
            <person name="Cannon C."/>
            <person name="Castanera R."/>
            <person name="Culley D."/>
            <person name="Daum C."/>
            <person name="Ezra D."/>
            <person name="Gonzalez J."/>
            <person name="Henrissat B."/>
            <person name="Kuo A."/>
            <person name="Liang C."/>
            <person name="Lipzen A."/>
            <person name="Lutzoni F."/>
            <person name="Magnuson J."/>
            <person name="Mondo S."/>
            <person name="Nolan M."/>
            <person name="Ohm R."/>
            <person name="Pangilinan J."/>
            <person name="Park H.-J."/>
            <person name="Ramirez L."/>
            <person name="Alfaro M."/>
            <person name="Sun H."/>
            <person name="Tritt A."/>
            <person name="Yoshinaga Y."/>
            <person name="Zwiers L.-H."/>
            <person name="Turgeon B."/>
            <person name="Goodwin S."/>
            <person name="Spatafora J."/>
            <person name="Crous P."/>
            <person name="Grigoriev I."/>
        </authorList>
    </citation>
    <scope>NUCLEOTIDE SEQUENCE</scope>
    <source>
        <strain evidence="2">CBS 125425</strain>
    </source>
</reference>
<accession>A0A9P4UT31</accession>
<organism evidence="2 3">
    <name type="scientific">Polyplosphaeria fusca</name>
    <dbReference type="NCBI Taxonomy" id="682080"/>
    <lineage>
        <taxon>Eukaryota</taxon>
        <taxon>Fungi</taxon>
        <taxon>Dikarya</taxon>
        <taxon>Ascomycota</taxon>
        <taxon>Pezizomycotina</taxon>
        <taxon>Dothideomycetes</taxon>
        <taxon>Pleosporomycetidae</taxon>
        <taxon>Pleosporales</taxon>
        <taxon>Tetraplosphaeriaceae</taxon>
        <taxon>Polyplosphaeria</taxon>
    </lineage>
</organism>
<keyword evidence="1" id="KW-1133">Transmembrane helix</keyword>
<sequence length="204" mass="23406">MYIAPIVWKNENEPRVNIRKWQTIAVVIAGILPTITLSYLTAPFVSSIAIRVPTIARGSRDALLRWSSRVPPDTRLELVTLRTWPVRRTSAVFLHELRALDTQRWRYANIGREASNVSEDKKSIWRSFLGIINEPRFKFYVKPGLAYTHRTGVGGVWENVAKIIQEQTWNKDPGGKTGIRRTPARLVTPRVVRNVKRHTARSTK</sequence>
<keyword evidence="3" id="KW-1185">Reference proteome</keyword>
<protein>
    <submittedName>
        <fullName evidence="2">Uncharacterized protein</fullName>
    </submittedName>
</protein>